<dbReference type="AlphaFoldDB" id="A0A4W5Q5N9"/>
<comment type="caution">
    <text evidence="1">Lacks conserved residue(s) required for the propagation of feature annotation.</text>
</comment>
<evidence type="ECO:0000259" key="3">
    <source>
        <dbReference type="PROSITE" id="PS50026"/>
    </source>
</evidence>
<dbReference type="Proteomes" id="UP000314982">
    <property type="component" value="Unassembled WGS sequence"/>
</dbReference>
<sequence>MRPLLVSIVLCLSAAVPHFVKGEFYESNPCEIGAACLNVLADESFSSADGEEEMTSSGPCHPNPCHNRGICEISETYRGDTFIGYVCKCPTGFNGIHCQHSKLDDHHYTS</sequence>
<keyword evidence="1" id="KW-0245">EGF-like domain</keyword>
<organism evidence="4 5">
    <name type="scientific">Hucho hucho</name>
    <name type="common">huchen</name>
    <dbReference type="NCBI Taxonomy" id="62062"/>
    <lineage>
        <taxon>Eukaryota</taxon>
        <taxon>Metazoa</taxon>
        <taxon>Chordata</taxon>
        <taxon>Craniata</taxon>
        <taxon>Vertebrata</taxon>
        <taxon>Euteleostomi</taxon>
        <taxon>Actinopterygii</taxon>
        <taxon>Neopterygii</taxon>
        <taxon>Teleostei</taxon>
        <taxon>Protacanthopterygii</taxon>
        <taxon>Salmoniformes</taxon>
        <taxon>Salmonidae</taxon>
        <taxon>Salmoninae</taxon>
        <taxon>Hucho</taxon>
    </lineage>
</organism>
<dbReference type="FunFam" id="2.10.25.10:FF:000226">
    <property type="entry name" value="EGF-like repeat and discoidin I-like domain-containing protein 3"/>
    <property type="match status" value="1"/>
</dbReference>
<protein>
    <recommendedName>
        <fullName evidence="3">EGF-like domain-containing protein</fullName>
    </recommendedName>
</protein>
<reference evidence="4" key="2">
    <citation type="submission" date="2025-08" db="UniProtKB">
        <authorList>
            <consortium name="Ensembl"/>
        </authorList>
    </citation>
    <scope>IDENTIFICATION</scope>
</reference>
<dbReference type="PROSITE" id="PS01186">
    <property type="entry name" value="EGF_2"/>
    <property type="match status" value="1"/>
</dbReference>
<dbReference type="PROSITE" id="PS50026">
    <property type="entry name" value="EGF_3"/>
    <property type="match status" value="1"/>
</dbReference>
<dbReference type="STRING" id="62062.ENSHHUP00000067809"/>
<dbReference type="Pfam" id="PF00008">
    <property type="entry name" value="EGF"/>
    <property type="match status" value="1"/>
</dbReference>
<feature type="chain" id="PRO_5021477375" description="EGF-like domain-containing protein" evidence="2">
    <location>
        <begin position="23"/>
        <end position="110"/>
    </location>
</feature>
<evidence type="ECO:0000256" key="1">
    <source>
        <dbReference type="PROSITE-ProRule" id="PRU00076"/>
    </source>
</evidence>
<name>A0A4W5Q5N9_9TELE</name>
<keyword evidence="1" id="KW-1015">Disulfide bond</keyword>
<proteinExistence type="predicted"/>
<reference evidence="5" key="1">
    <citation type="submission" date="2018-06" db="EMBL/GenBank/DDBJ databases">
        <title>Genome assembly of Danube salmon.</title>
        <authorList>
            <person name="Macqueen D.J."/>
            <person name="Gundappa M.K."/>
        </authorList>
    </citation>
    <scope>NUCLEOTIDE SEQUENCE [LARGE SCALE GENOMIC DNA]</scope>
</reference>
<reference evidence="4" key="3">
    <citation type="submission" date="2025-09" db="UniProtKB">
        <authorList>
            <consortium name="Ensembl"/>
        </authorList>
    </citation>
    <scope>IDENTIFICATION</scope>
</reference>
<feature type="signal peptide" evidence="2">
    <location>
        <begin position="1"/>
        <end position="22"/>
    </location>
</feature>
<feature type="domain" description="EGF-like" evidence="3">
    <location>
        <begin position="56"/>
        <end position="99"/>
    </location>
</feature>
<dbReference type="PROSITE" id="PS00022">
    <property type="entry name" value="EGF_1"/>
    <property type="match status" value="1"/>
</dbReference>
<dbReference type="Ensembl" id="ENSHHUT00000070089.1">
    <property type="protein sequence ID" value="ENSHHUP00000067809.1"/>
    <property type="gene ID" value="ENSHHUG00000039974.1"/>
</dbReference>
<evidence type="ECO:0000256" key="2">
    <source>
        <dbReference type="SAM" id="SignalP"/>
    </source>
</evidence>
<dbReference type="SMART" id="SM00181">
    <property type="entry name" value="EGF"/>
    <property type="match status" value="1"/>
</dbReference>
<dbReference type="Gene3D" id="2.10.25.10">
    <property type="entry name" value="Laminin"/>
    <property type="match status" value="1"/>
</dbReference>
<keyword evidence="5" id="KW-1185">Reference proteome</keyword>
<dbReference type="SUPFAM" id="SSF57196">
    <property type="entry name" value="EGF/Laminin"/>
    <property type="match status" value="1"/>
</dbReference>
<accession>A0A4W5Q5N9</accession>
<keyword evidence="2" id="KW-0732">Signal</keyword>
<dbReference type="InterPro" id="IPR000742">
    <property type="entry name" value="EGF"/>
</dbReference>
<dbReference type="CDD" id="cd00054">
    <property type="entry name" value="EGF_CA"/>
    <property type="match status" value="1"/>
</dbReference>
<evidence type="ECO:0000313" key="5">
    <source>
        <dbReference type="Proteomes" id="UP000314982"/>
    </source>
</evidence>
<feature type="disulfide bond" evidence="1">
    <location>
        <begin position="89"/>
        <end position="98"/>
    </location>
</feature>
<evidence type="ECO:0000313" key="4">
    <source>
        <dbReference type="Ensembl" id="ENSHHUP00000067809.1"/>
    </source>
</evidence>